<sequence>MKVILEGKPEEIQEILSFMHVNQKDYFAVRGLDTKNLGSFLSR</sequence>
<name>A0ABD4ZZ92_9LACO</name>
<dbReference type="Proteomes" id="UP001169713">
    <property type="component" value="Unassembled WGS sequence"/>
</dbReference>
<comment type="caution">
    <text evidence="1">The sequence shown here is derived from an EMBL/GenBank/DDBJ whole genome shotgun (WGS) entry which is preliminary data.</text>
</comment>
<proteinExistence type="predicted"/>
<evidence type="ECO:0000313" key="2">
    <source>
        <dbReference type="Proteomes" id="UP001169713"/>
    </source>
</evidence>
<organism evidence="1 2">
    <name type="scientific">Lactobacillus paragasseri</name>
    <dbReference type="NCBI Taxonomy" id="2107999"/>
    <lineage>
        <taxon>Bacteria</taxon>
        <taxon>Bacillati</taxon>
        <taxon>Bacillota</taxon>
        <taxon>Bacilli</taxon>
        <taxon>Lactobacillales</taxon>
        <taxon>Lactobacillaceae</taxon>
        <taxon>Lactobacillus</taxon>
    </lineage>
</organism>
<reference evidence="1" key="1">
    <citation type="submission" date="2023-07" db="EMBL/GenBank/DDBJ databases">
        <title>Whole Genome Sequencing of Colonoscopy isolates.</title>
        <authorList>
            <person name="Surve S.V."/>
            <person name="Valls R.A."/>
            <person name="Barrak K.E."/>
            <person name="Gardner T.B."/>
            <person name="O'Toole G.A."/>
        </authorList>
    </citation>
    <scope>NUCLEOTIDE SEQUENCE</scope>
    <source>
        <strain evidence="1">GP0003</strain>
    </source>
</reference>
<dbReference type="RefSeq" id="WP_262333830.1">
    <property type="nucleotide sequence ID" value="NZ_JANZQG010000004.1"/>
</dbReference>
<accession>A0ABD4ZZ92</accession>
<protein>
    <submittedName>
        <fullName evidence="1">Uncharacterized protein</fullName>
    </submittedName>
</protein>
<evidence type="ECO:0000313" key="1">
    <source>
        <dbReference type="EMBL" id="MDO6360833.1"/>
    </source>
</evidence>
<dbReference type="AlphaFoldDB" id="A0ABD4ZZ92"/>
<gene>
    <name evidence="1" type="ORF">Q4436_01695</name>
</gene>
<dbReference type="EMBL" id="JAUONS010000001">
    <property type="protein sequence ID" value="MDO6360833.1"/>
    <property type="molecule type" value="Genomic_DNA"/>
</dbReference>